<dbReference type="InterPro" id="IPR011010">
    <property type="entry name" value="DNA_brk_join_enz"/>
</dbReference>
<reference evidence="3" key="1">
    <citation type="journal article" date="2014" name="Front. Microbiol.">
        <title>High frequency of phylogenetically diverse reductive dehalogenase-homologous genes in deep subseafloor sedimentary metagenomes.</title>
        <authorList>
            <person name="Kawai M."/>
            <person name="Futagami T."/>
            <person name="Toyoda A."/>
            <person name="Takaki Y."/>
            <person name="Nishi S."/>
            <person name="Hori S."/>
            <person name="Arai W."/>
            <person name="Tsubouchi T."/>
            <person name="Morono Y."/>
            <person name="Uchiyama I."/>
            <person name="Ito T."/>
            <person name="Fujiyama A."/>
            <person name="Inagaki F."/>
            <person name="Takami H."/>
        </authorList>
    </citation>
    <scope>NUCLEOTIDE SEQUENCE</scope>
    <source>
        <strain evidence="3">Expedition CK06-06</strain>
    </source>
</reference>
<dbReference type="AlphaFoldDB" id="X1DIQ4"/>
<comment type="caution">
    <text evidence="3">The sequence shown here is derived from an EMBL/GenBank/DDBJ whole genome shotgun (WGS) entry which is preliminary data.</text>
</comment>
<dbReference type="Pfam" id="PF00589">
    <property type="entry name" value="Phage_integrase"/>
    <property type="match status" value="1"/>
</dbReference>
<gene>
    <name evidence="3" type="ORF">S03H2_04497</name>
</gene>
<dbReference type="Gene3D" id="1.10.443.10">
    <property type="entry name" value="Intergrase catalytic core"/>
    <property type="match status" value="1"/>
</dbReference>
<evidence type="ECO:0000259" key="2">
    <source>
        <dbReference type="PROSITE" id="PS51898"/>
    </source>
</evidence>
<proteinExistence type="predicted"/>
<dbReference type="InterPro" id="IPR013762">
    <property type="entry name" value="Integrase-like_cat_sf"/>
</dbReference>
<protein>
    <recommendedName>
        <fullName evidence="2">Tyr recombinase domain-containing protein</fullName>
    </recommendedName>
</protein>
<evidence type="ECO:0000256" key="1">
    <source>
        <dbReference type="ARBA" id="ARBA00023172"/>
    </source>
</evidence>
<dbReference type="GO" id="GO:0006310">
    <property type="term" value="P:DNA recombination"/>
    <property type="evidence" value="ECO:0007669"/>
    <property type="project" value="UniProtKB-KW"/>
</dbReference>
<organism evidence="3">
    <name type="scientific">marine sediment metagenome</name>
    <dbReference type="NCBI Taxonomy" id="412755"/>
    <lineage>
        <taxon>unclassified sequences</taxon>
        <taxon>metagenomes</taxon>
        <taxon>ecological metagenomes</taxon>
    </lineage>
</organism>
<dbReference type="GO" id="GO:0015074">
    <property type="term" value="P:DNA integration"/>
    <property type="evidence" value="ECO:0007669"/>
    <property type="project" value="InterPro"/>
</dbReference>
<accession>X1DIQ4</accession>
<keyword evidence="1" id="KW-0233">DNA recombination</keyword>
<dbReference type="CDD" id="cd00397">
    <property type="entry name" value="DNA_BRE_C"/>
    <property type="match status" value="1"/>
</dbReference>
<dbReference type="InterPro" id="IPR002104">
    <property type="entry name" value="Integrase_catalytic"/>
</dbReference>
<dbReference type="SUPFAM" id="SSF56349">
    <property type="entry name" value="DNA breaking-rejoining enzymes"/>
    <property type="match status" value="1"/>
</dbReference>
<sequence>MNLDVVEPLVSIQDFTDQRDWSKSMVNVSFYALKWFFEKQLKKKVEKDFFINRGRESTHEPRILDREEVGLIFGESGDLDLMEKTMLQVGWEAALRRGELVGVKGENMLDDGVLDVRVLKTKRARKRVKLYPETYEMMSSMVESPSLRVFKHFDKYGVWRSYTPGEWSGLFAGWSAKVLKDEGLRWHDFARHTRLTHYAEDTKSFIAVLQLSGHQNPRVCRQYFERAKIEVPELEVLGRPWWE</sequence>
<name>X1DIQ4_9ZZZZ</name>
<dbReference type="EMBL" id="BARU01001788">
    <property type="protein sequence ID" value="GAH20771.1"/>
    <property type="molecule type" value="Genomic_DNA"/>
</dbReference>
<evidence type="ECO:0000313" key="3">
    <source>
        <dbReference type="EMBL" id="GAH20771.1"/>
    </source>
</evidence>
<dbReference type="PROSITE" id="PS51898">
    <property type="entry name" value="TYR_RECOMBINASE"/>
    <property type="match status" value="1"/>
</dbReference>
<feature type="domain" description="Tyr recombinase" evidence="2">
    <location>
        <begin position="59"/>
        <end position="236"/>
    </location>
</feature>
<dbReference type="GO" id="GO:0003677">
    <property type="term" value="F:DNA binding"/>
    <property type="evidence" value="ECO:0007669"/>
    <property type="project" value="InterPro"/>
</dbReference>